<proteinExistence type="predicted"/>
<sequence>MAKKQEIVTDDPGGLPSELQTDTDQVITESPSQSEKEAITYQADVVRKAGTDKDDVPISDESVTEFIVVTGHTIRHNGVDYPENTEIKVFGDDASRLFRLGVIIRLDDLRVRLLSNNPVTVQSGVKI</sequence>
<gene>
    <name evidence="2" type="ORF">PSI23_18995</name>
</gene>
<feature type="region of interest" description="Disordered" evidence="1">
    <location>
        <begin position="1"/>
        <end position="22"/>
    </location>
</feature>
<organism evidence="2 3">
    <name type="scientific">Xenorhabdus yunnanensis</name>
    <dbReference type="NCBI Taxonomy" id="3025878"/>
    <lineage>
        <taxon>Bacteria</taxon>
        <taxon>Pseudomonadati</taxon>
        <taxon>Pseudomonadota</taxon>
        <taxon>Gammaproteobacteria</taxon>
        <taxon>Enterobacterales</taxon>
        <taxon>Morganellaceae</taxon>
        <taxon>Xenorhabdus</taxon>
    </lineage>
</organism>
<accession>A0ABT5LLJ4</accession>
<name>A0ABT5LLJ4_9GAMM</name>
<comment type="caution">
    <text evidence="2">The sequence shown here is derived from an EMBL/GenBank/DDBJ whole genome shotgun (WGS) entry which is preliminary data.</text>
</comment>
<evidence type="ECO:0000256" key="1">
    <source>
        <dbReference type="SAM" id="MobiDB-lite"/>
    </source>
</evidence>
<evidence type="ECO:0000313" key="3">
    <source>
        <dbReference type="Proteomes" id="UP001217178"/>
    </source>
</evidence>
<dbReference type="RefSeq" id="WP_273556546.1">
    <property type="nucleotide sequence ID" value="NZ_JAQRFI010000072.1"/>
</dbReference>
<dbReference type="EMBL" id="JAQRFI010000072">
    <property type="protein sequence ID" value="MDC9591316.1"/>
    <property type="molecule type" value="Genomic_DNA"/>
</dbReference>
<keyword evidence="3" id="KW-1185">Reference proteome</keyword>
<dbReference type="Proteomes" id="UP001217178">
    <property type="component" value="Unassembled WGS sequence"/>
</dbReference>
<reference evidence="2 3" key="1">
    <citation type="submission" date="2023-02" db="EMBL/GenBank/DDBJ databases">
        <title>Entomopathogenic bacteria.</title>
        <authorList>
            <person name="Machado R.A."/>
        </authorList>
    </citation>
    <scope>NUCLEOTIDE SEQUENCE [LARGE SCALE GENOMIC DNA]</scope>
    <source>
        <strain evidence="2 3">XENO-10</strain>
    </source>
</reference>
<evidence type="ECO:0000313" key="2">
    <source>
        <dbReference type="EMBL" id="MDC9591316.1"/>
    </source>
</evidence>
<protein>
    <submittedName>
        <fullName evidence="2">Uncharacterized protein</fullName>
    </submittedName>
</protein>